<protein>
    <submittedName>
        <fullName evidence="2">Uncharacterized protein</fullName>
    </submittedName>
</protein>
<evidence type="ECO:0000313" key="3">
    <source>
        <dbReference type="Proteomes" id="UP000199651"/>
    </source>
</evidence>
<dbReference type="OrthoDB" id="2988755at2"/>
<evidence type="ECO:0000313" key="2">
    <source>
        <dbReference type="EMBL" id="SDP90528.1"/>
    </source>
</evidence>
<accession>A0A1H0WIV4</accession>
<name>A0A1H0WIV4_9PSEU</name>
<dbReference type="EMBL" id="FNJB01000022">
    <property type="protein sequence ID" value="SDP90528.1"/>
    <property type="molecule type" value="Genomic_DNA"/>
</dbReference>
<dbReference type="AlphaFoldDB" id="A0A1H0WIV4"/>
<sequence length="129" mass="13278">MLTKALPPLLGVASALLTFGDGVPSVTILAAILASMPVIYLVFGVARRRLGDPRVLALQLVGLVVFGGLALASVLVAPDVARYLLAAGWLGHGVWDLHHHRADLVVPGAYAHWCAAVDICGGAAILALA</sequence>
<dbReference type="Proteomes" id="UP000199651">
    <property type="component" value="Unassembled WGS sequence"/>
</dbReference>
<evidence type="ECO:0000256" key="1">
    <source>
        <dbReference type="SAM" id="Phobius"/>
    </source>
</evidence>
<dbReference type="STRING" id="504798.SAMN05421871_101672"/>
<keyword evidence="1" id="KW-0472">Membrane</keyword>
<keyword evidence="1" id="KW-1133">Transmembrane helix</keyword>
<reference evidence="3" key="1">
    <citation type="submission" date="2016-10" db="EMBL/GenBank/DDBJ databases">
        <authorList>
            <person name="Varghese N."/>
            <person name="Submissions S."/>
        </authorList>
    </citation>
    <scope>NUCLEOTIDE SEQUENCE [LARGE SCALE GENOMIC DNA]</scope>
    <source>
        <strain evidence="3">IBRC-M 10655</strain>
    </source>
</reference>
<keyword evidence="1" id="KW-0812">Transmembrane</keyword>
<proteinExistence type="predicted"/>
<dbReference type="RefSeq" id="WP_091384051.1">
    <property type="nucleotide sequence ID" value="NZ_FNDV01000001.1"/>
</dbReference>
<feature type="transmembrane region" description="Helical" evidence="1">
    <location>
        <begin position="55"/>
        <end position="77"/>
    </location>
</feature>
<keyword evidence="3" id="KW-1185">Reference proteome</keyword>
<feature type="transmembrane region" description="Helical" evidence="1">
    <location>
        <begin position="23"/>
        <end position="43"/>
    </location>
</feature>
<organism evidence="2 3">
    <name type="scientific">Actinokineospora alba</name>
    <dbReference type="NCBI Taxonomy" id="504798"/>
    <lineage>
        <taxon>Bacteria</taxon>
        <taxon>Bacillati</taxon>
        <taxon>Actinomycetota</taxon>
        <taxon>Actinomycetes</taxon>
        <taxon>Pseudonocardiales</taxon>
        <taxon>Pseudonocardiaceae</taxon>
        <taxon>Actinokineospora</taxon>
    </lineage>
</organism>
<gene>
    <name evidence="2" type="ORF">SAMN05192558_1224</name>
</gene>
<feature type="transmembrane region" description="Helical" evidence="1">
    <location>
        <begin position="110"/>
        <end position="128"/>
    </location>
</feature>